<evidence type="ECO:0000259" key="8">
    <source>
        <dbReference type="Pfam" id="PF01694"/>
    </source>
</evidence>
<dbReference type="Pfam" id="PF01694">
    <property type="entry name" value="Rhomboid"/>
    <property type="match status" value="2"/>
</dbReference>
<evidence type="ECO:0000256" key="1">
    <source>
        <dbReference type="ARBA" id="ARBA00004141"/>
    </source>
</evidence>
<feature type="transmembrane region" description="Helical" evidence="7">
    <location>
        <begin position="217"/>
        <end position="234"/>
    </location>
</feature>
<dbReference type="GO" id="GO:0004252">
    <property type="term" value="F:serine-type endopeptidase activity"/>
    <property type="evidence" value="ECO:0007669"/>
    <property type="project" value="InterPro"/>
</dbReference>
<keyword evidence="9" id="KW-0645">Protease</keyword>
<organism evidence="9 11">
    <name type="scientific">Capnocytophaga catalasegens</name>
    <dbReference type="NCBI Taxonomy" id="1004260"/>
    <lineage>
        <taxon>Bacteria</taxon>
        <taxon>Pseudomonadati</taxon>
        <taxon>Bacteroidota</taxon>
        <taxon>Flavobacteriia</taxon>
        <taxon>Flavobacteriales</taxon>
        <taxon>Flavobacteriaceae</taxon>
        <taxon>Capnocytophaga</taxon>
    </lineage>
</organism>
<dbReference type="PANTHER" id="PTHR43731">
    <property type="entry name" value="RHOMBOID PROTEASE"/>
    <property type="match status" value="1"/>
</dbReference>
<evidence type="ECO:0000313" key="9">
    <source>
        <dbReference type="EMBL" id="GJM50770.1"/>
    </source>
</evidence>
<dbReference type="InterPro" id="IPR035952">
    <property type="entry name" value="Rhomboid-like_sf"/>
</dbReference>
<feature type="transmembrane region" description="Helical" evidence="7">
    <location>
        <begin position="82"/>
        <end position="105"/>
    </location>
</feature>
<comment type="caution">
    <text evidence="9">The sequence shown here is derived from an EMBL/GenBank/DDBJ whole genome shotgun (WGS) entry which is preliminary data.</text>
</comment>
<dbReference type="Proteomes" id="UP001207736">
    <property type="component" value="Unassembled WGS sequence"/>
</dbReference>
<evidence type="ECO:0000256" key="7">
    <source>
        <dbReference type="SAM" id="Phobius"/>
    </source>
</evidence>
<dbReference type="SUPFAM" id="SSF144091">
    <property type="entry name" value="Rhomboid-like"/>
    <property type="match status" value="1"/>
</dbReference>
<evidence type="ECO:0000256" key="3">
    <source>
        <dbReference type="ARBA" id="ARBA00022692"/>
    </source>
</evidence>
<reference evidence="9 12" key="1">
    <citation type="submission" date="2021-11" db="EMBL/GenBank/DDBJ databases">
        <title>Draft genome sequence of Capnocytophaga sp. strain KC07075 isolated from cat oral cavity.</title>
        <authorList>
            <person name="Suzuki M."/>
            <person name="Imaoka K."/>
            <person name="Kimura M."/>
            <person name="Morikawa S."/>
            <person name="Maeda K."/>
        </authorList>
    </citation>
    <scope>NUCLEOTIDE SEQUENCE</scope>
    <source>
        <strain evidence="9">KC07075</strain>
        <strain evidence="10 12">KC07079</strain>
    </source>
</reference>
<keyword evidence="4" id="KW-0378">Hydrolase</keyword>
<feature type="transmembrane region" description="Helical" evidence="7">
    <location>
        <begin position="42"/>
        <end position="70"/>
    </location>
</feature>
<dbReference type="GO" id="GO:0006508">
    <property type="term" value="P:proteolysis"/>
    <property type="evidence" value="ECO:0007669"/>
    <property type="project" value="UniProtKB-KW"/>
</dbReference>
<dbReference type="EMBL" id="BQKA01000033">
    <property type="protein sequence ID" value="GJM50770.1"/>
    <property type="molecule type" value="Genomic_DNA"/>
</dbReference>
<evidence type="ECO:0000313" key="10">
    <source>
        <dbReference type="EMBL" id="GJM51923.1"/>
    </source>
</evidence>
<dbReference type="EMBL" id="BQKB01000007">
    <property type="protein sequence ID" value="GJM51923.1"/>
    <property type="molecule type" value="Genomic_DNA"/>
</dbReference>
<comment type="similarity">
    <text evidence="2">Belongs to the peptidase S54 family.</text>
</comment>
<evidence type="ECO:0000256" key="6">
    <source>
        <dbReference type="ARBA" id="ARBA00023136"/>
    </source>
</evidence>
<evidence type="ECO:0000256" key="4">
    <source>
        <dbReference type="ARBA" id="ARBA00022801"/>
    </source>
</evidence>
<keyword evidence="3 7" id="KW-0812">Transmembrane</keyword>
<feature type="domain" description="Peptidase S54 rhomboid" evidence="8">
    <location>
        <begin position="141"/>
        <end position="235"/>
    </location>
</feature>
<feature type="transmembrane region" description="Helical" evidence="7">
    <location>
        <begin position="161"/>
        <end position="184"/>
    </location>
</feature>
<feature type="transmembrane region" description="Helical" evidence="7">
    <location>
        <begin position="12"/>
        <end position="36"/>
    </location>
</feature>
<keyword evidence="6 7" id="KW-0472">Membrane</keyword>
<feature type="transmembrane region" description="Helical" evidence="7">
    <location>
        <begin position="191"/>
        <end position="211"/>
    </location>
</feature>
<gene>
    <name evidence="9" type="ORF">RCZ15_17430</name>
    <name evidence="10" type="ORF">RCZ16_02410</name>
</gene>
<evidence type="ECO:0000313" key="12">
    <source>
        <dbReference type="Proteomes" id="UP001208692"/>
    </source>
</evidence>
<protein>
    <submittedName>
        <fullName evidence="9">Rhomboid family intramembrane serine protease</fullName>
    </submittedName>
</protein>
<feature type="domain" description="Peptidase S54 rhomboid" evidence="8">
    <location>
        <begin position="41"/>
        <end position="110"/>
    </location>
</feature>
<proteinExistence type="inferred from homology"/>
<evidence type="ECO:0000313" key="11">
    <source>
        <dbReference type="Proteomes" id="UP001207736"/>
    </source>
</evidence>
<evidence type="ECO:0000256" key="2">
    <source>
        <dbReference type="ARBA" id="ARBA00009045"/>
    </source>
</evidence>
<keyword evidence="12" id="KW-1185">Reference proteome</keyword>
<accession>A0AAV5AZ47</accession>
<name>A0AAV5AZ47_9FLAO</name>
<dbReference type="Gene3D" id="1.20.1540.10">
    <property type="entry name" value="Rhomboid-like"/>
    <property type="match status" value="1"/>
</dbReference>
<dbReference type="InterPro" id="IPR022764">
    <property type="entry name" value="Peptidase_S54_rhomboid_dom"/>
</dbReference>
<evidence type="ECO:0000256" key="5">
    <source>
        <dbReference type="ARBA" id="ARBA00022989"/>
    </source>
</evidence>
<dbReference type="GO" id="GO:0016020">
    <property type="term" value="C:membrane"/>
    <property type="evidence" value="ECO:0007669"/>
    <property type="project" value="UniProtKB-SubCell"/>
</dbReference>
<dbReference type="AlphaFoldDB" id="A0AAV5AZ47"/>
<dbReference type="Proteomes" id="UP001208692">
    <property type="component" value="Unassembled WGS sequence"/>
</dbReference>
<dbReference type="PANTHER" id="PTHR43731:SF14">
    <property type="entry name" value="PRESENILIN-ASSOCIATED RHOMBOID-LIKE PROTEIN, MITOCHONDRIAL"/>
    <property type="match status" value="1"/>
</dbReference>
<comment type="subcellular location">
    <subcellularLocation>
        <location evidence="1">Membrane</location>
        <topology evidence="1">Multi-pass membrane protein</topology>
    </subcellularLocation>
</comment>
<keyword evidence="5 7" id="KW-1133">Transmembrane helix</keyword>
<dbReference type="InterPro" id="IPR050925">
    <property type="entry name" value="Rhomboid_protease_S54"/>
</dbReference>
<sequence length="243" mass="27670">MQITPAIKHLIIANVVFFIIAVFVPNFQGLTAIWFFENPNFHWWQFISHMFMHGGTTHLIFNMFALWSFGSPLEQIWGSNRFLFFYFACGLGAALIHSGVNYYYFQEGFSLLLKEGYSSQEIFEILEKGKYYTAWETMLPAETFQNMMSAYNTPAVGASGAVYGILVAFGMLFPNAELMLIFFPVPIKAKYFIPILVGLDLFSGITGFSIFGGNIAHFAHVGGALIGFILMWIWRKKNRFFVS</sequence>